<feature type="transmembrane region" description="Helical" evidence="5">
    <location>
        <begin position="53"/>
        <end position="71"/>
    </location>
</feature>
<dbReference type="RefSeq" id="WP_093520587.1">
    <property type="nucleotide sequence ID" value="NZ_FOSK01000007.1"/>
</dbReference>
<dbReference type="Gene3D" id="1.20.1250.20">
    <property type="entry name" value="MFS general substrate transporter like domains"/>
    <property type="match status" value="2"/>
</dbReference>
<protein>
    <submittedName>
        <fullName evidence="7">Major Facilitator Superfamily protein</fullName>
    </submittedName>
</protein>
<reference evidence="7 8" key="1">
    <citation type="submission" date="2016-10" db="EMBL/GenBank/DDBJ databases">
        <authorList>
            <person name="Varghese N."/>
            <person name="Submissions S."/>
        </authorList>
    </citation>
    <scope>NUCLEOTIDE SEQUENCE [LARGE SCALE GENOMIC DNA]</scope>
    <source>
        <strain evidence="7 8">DSM 16392</strain>
    </source>
</reference>
<feature type="domain" description="Major facilitator superfamily (MFS) profile" evidence="6">
    <location>
        <begin position="9"/>
        <end position="399"/>
    </location>
</feature>
<feature type="transmembrane region" description="Helical" evidence="5">
    <location>
        <begin position="378"/>
        <end position="395"/>
    </location>
</feature>
<feature type="transmembrane region" description="Helical" evidence="5">
    <location>
        <begin position="222"/>
        <end position="241"/>
    </location>
</feature>
<feature type="transmembrane region" description="Helical" evidence="5">
    <location>
        <begin position="12"/>
        <end position="33"/>
    </location>
</feature>
<keyword evidence="4 5" id="KW-0472">Membrane</keyword>
<dbReference type="EMBL" id="FOSK01000007">
    <property type="protein sequence ID" value="SFK65017.1"/>
    <property type="molecule type" value="Genomic_DNA"/>
</dbReference>
<evidence type="ECO:0000256" key="1">
    <source>
        <dbReference type="ARBA" id="ARBA00004127"/>
    </source>
</evidence>
<feature type="transmembrane region" description="Helical" evidence="5">
    <location>
        <begin position="286"/>
        <end position="304"/>
    </location>
</feature>
<keyword evidence="8" id="KW-1185">Reference proteome</keyword>
<comment type="caution">
    <text evidence="7">The sequence shown here is derived from an EMBL/GenBank/DDBJ whole genome shotgun (WGS) entry which is preliminary data.</text>
</comment>
<dbReference type="Pfam" id="PF07690">
    <property type="entry name" value="MFS_1"/>
    <property type="match status" value="1"/>
</dbReference>
<proteinExistence type="predicted"/>
<evidence type="ECO:0000313" key="8">
    <source>
        <dbReference type="Proteomes" id="UP000199598"/>
    </source>
</evidence>
<evidence type="ECO:0000256" key="3">
    <source>
        <dbReference type="ARBA" id="ARBA00022989"/>
    </source>
</evidence>
<gene>
    <name evidence="7" type="ORF">SAMN04488518_107206</name>
</gene>
<feature type="transmembrane region" description="Helical" evidence="5">
    <location>
        <begin position="261"/>
        <end position="279"/>
    </location>
</feature>
<evidence type="ECO:0000256" key="4">
    <source>
        <dbReference type="ARBA" id="ARBA00023136"/>
    </source>
</evidence>
<name>A0A1I4BA32_9HYPH</name>
<dbReference type="PANTHER" id="PTHR43826">
    <property type="entry name" value="GLUCOSE-6-PHOSPHATE EXCHANGER SLC37A4"/>
    <property type="match status" value="1"/>
</dbReference>
<dbReference type="PROSITE" id="PS50850">
    <property type="entry name" value="MFS"/>
    <property type="match status" value="1"/>
</dbReference>
<feature type="transmembrane region" description="Helical" evidence="5">
    <location>
        <begin position="101"/>
        <end position="119"/>
    </location>
</feature>
<organism evidence="7 8">
    <name type="scientific">Pseudovibrio ascidiaceicola</name>
    <dbReference type="NCBI Taxonomy" id="285279"/>
    <lineage>
        <taxon>Bacteria</taxon>
        <taxon>Pseudomonadati</taxon>
        <taxon>Pseudomonadota</taxon>
        <taxon>Alphaproteobacteria</taxon>
        <taxon>Hyphomicrobiales</taxon>
        <taxon>Stappiaceae</taxon>
        <taxon>Pseudovibrio</taxon>
    </lineage>
</organism>
<dbReference type="InterPro" id="IPR036259">
    <property type="entry name" value="MFS_trans_sf"/>
</dbReference>
<feature type="transmembrane region" description="Helical" evidence="5">
    <location>
        <begin position="139"/>
        <end position="163"/>
    </location>
</feature>
<evidence type="ECO:0000313" key="7">
    <source>
        <dbReference type="EMBL" id="SFK65017.1"/>
    </source>
</evidence>
<evidence type="ECO:0000256" key="2">
    <source>
        <dbReference type="ARBA" id="ARBA00022692"/>
    </source>
</evidence>
<feature type="transmembrane region" description="Helical" evidence="5">
    <location>
        <begin position="169"/>
        <end position="189"/>
    </location>
</feature>
<comment type="subcellular location">
    <subcellularLocation>
        <location evidence="1">Endomembrane system</location>
        <topology evidence="1">Multi-pass membrane protein</topology>
    </subcellularLocation>
</comment>
<feature type="transmembrane region" description="Helical" evidence="5">
    <location>
        <begin position="346"/>
        <end position="366"/>
    </location>
</feature>
<keyword evidence="3 5" id="KW-1133">Transmembrane helix</keyword>
<feature type="transmembrane region" description="Helical" evidence="5">
    <location>
        <begin position="310"/>
        <end position="334"/>
    </location>
</feature>
<sequence length="406" mass="44120">MTFFEFLQRNLRWVAGGFLLGFGSSFGQTFFIAQFSSQIRETYSLSHGDFGSIYMFATLASAATLIYLGRIVDYYRPVVVGCAAIIILAGFSFLMSWHNSIILLAICLYGLRLFGQGMLPHTSQTAMSRWFHGSRGKALSLASFGNMAGEALLPLAAVSLMVVFSWRDLWSAAGITLLVFFLPLAYLTLKKDRTPENPLESSGSNGPAVSWTRKQVMSDWRFWVVMTAVLAVPFLVTGLMFHQVHFMEAKGWARTVIPSYLPLYAAAGAVFSMTAGMLIDRFSAVSLLPLSVVPLGVSVLVFAFGGEEYFVPIAMIILAITVGSWGAIASAVLAELYGTAHLGSIRAIYSALMVFASALAPGLMGILLDNGIELDTQFAFSSLYCFGLGLILFAVKPQLMLVRSPA</sequence>
<dbReference type="InterPro" id="IPR011701">
    <property type="entry name" value="MFS"/>
</dbReference>
<dbReference type="InterPro" id="IPR051337">
    <property type="entry name" value="OPA_Antiporter"/>
</dbReference>
<evidence type="ECO:0000259" key="6">
    <source>
        <dbReference type="PROSITE" id="PS50850"/>
    </source>
</evidence>
<accession>A0A1I4BA32</accession>
<dbReference type="SUPFAM" id="SSF103473">
    <property type="entry name" value="MFS general substrate transporter"/>
    <property type="match status" value="1"/>
</dbReference>
<dbReference type="PANTHER" id="PTHR43826:SF3">
    <property type="entry name" value="GLUCOSE-6-PHOSPHATE EXCHANGER SLC37A4"/>
    <property type="match status" value="1"/>
</dbReference>
<keyword evidence="2 5" id="KW-0812">Transmembrane</keyword>
<dbReference type="InterPro" id="IPR020846">
    <property type="entry name" value="MFS_dom"/>
</dbReference>
<dbReference type="Proteomes" id="UP000199598">
    <property type="component" value="Unassembled WGS sequence"/>
</dbReference>
<evidence type="ECO:0000256" key="5">
    <source>
        <dbReference type="SAM" id="Phobius"/>
    </source>
</evidence>
<feature type="transmembrane region" description="Helical" evidence="5">
    <location>
        <begin position="78"/>
        <end position="95"/>
    </location>
</feature>